<proteinExistence type="predicted"/>
<organism evidence="4 5">
    <name type="scientific">Chrysochromulina tobinii</name>
    <dbReference type="NCBI Taxonomy" id="1460289"/>
    <lineage>
        <taxon>Eukaryota</taxon>
        <taxon>Haptista</taxon>
        <taxon>Haptophyta</taxon>
        <taxon>Prymnesiophyceae</taxon>
        <taxon>Prymnesiales</taxon>
        <taxon>Chrysochromulinaceae</taxon>
        <taxon>Chrysochromulina</taxon>
    </lineage>
</organism>
<dbReference type="SUPFAM" id="SSF56784">
    <property type="entry name" value="HAD-like"/>
    <property type="match status" value="1"/>
</dbReference>
<name>A0A0M0K488_9EUKA</name>
<dbReference type="Gene3D" id="3.90.550.10">
    <property type="entry name" value="Spore Coat Polysaccharide Biosynthesis Protein SpsA, Chain A"/>
    <property type="match status" value="1"/>
</dbReference>
<sequence>MAAEGEKAAKELFGKVFDTTRDAPTFRITMSDPLPLTVMIPLGGIGSRFQKEGYSMPKPFISVLGKAMILRVLDSLKLGPKDTLVIVYNPGWMSPKFWELTRGKYPNLQLVELPGPTRGAAETVQIGLRGLPKRLRSQPVMLVDGDCFYDEDIVSTYRAISATSNGVFYFEDTQPKPLYSYIVFDAQSRRISQVKEKVKISDNANTGCYCFSDGNELLAQCTALLDAGSTQLSQDNVGEYYTSGVIAAMIREGATFTALQIDPGRMHVLGTPTQLQTWSVAQLPPRVTPLRVCFDLDCTLLAAPSIPGDYATCVPIEDNVACLRALHAQGHTIILLTERGMASSGGSVGAAVADVAAATLASLTKHKIPYHELCFGKPVADFYVDDQAVSAFSDLHKEIGIYVGGK</sequence>
<dbReference type="Pfam" id="PF00483">
    <property type="entry name" value="NTP_transferase"/>
    <property type="match status" value="1"/>
</dbReference>
<dbReference type="InterPro" id="IPR036412">
    <property type="entry name" value="HAD-like_sf"/>
</dbReference>
<dbReference type="Gene3D" id="3.40.50.1000">
    <property type="entry name" value="HAD superfamily/HAD-like"/>
    <property type="match status" value="1"/>
</dbReference>
<reference evidence="5" key="1">
    <citation type="journal article" date="2015" name="PLoS Genet.">
        <title>Genome Sequence and Transcriptome Analyses of Chrysochromulina tobin: Metabolic Tools for Enhanced Algal Fitness in the Prominent Order Prymnesiales (Haptophyceae).</title>
        <authorList>
            <person name="Hovde B.T."/>
            <person name="Deodato C.R."/>
            <person name="Hunsperger H.M."/>
            <person name="Ryken S.A."/>
            <person name="Yost W."/>
            <person name="Jha R.K."/>
            <person name="Patterson J."/>
            <person name="Monnat R.J. Jr."/>
            <person name="Barlow S.B."/>
            <person name="Starkenburg S.R."/>
            <person name="Cattolico R.A."/>
        </authorList>
    </citation>
    <scope>NUCLEOTIDE SEQUENCE</scope>
    <source>
        <strain evidence="5">CCMP291</strain>
    </source>
</reference>
<dbReference type="PANTHER" id="PTHR43584">
    <property type="entry name" value="NUCLEOTIDYL TRANSFERASE"/>
    <property type="match status" value="1"/>
</dbReference>
<keyword evidence="5" id="KW-1185">Reference proteome</keyword>
<comment type="caution">
    <text evidence="4">The sequence shown here is derived from an EMBL/GenBank/DDBJ whole genome shotgun (WGS) entry which is preliminary data.</text>
</comment>
<dbReference type="InterPro" id="IPR005835">
    <property type="entry name" value="NTP_transferase_dom"/>
</dbReference>
<evidence type="ECO:0000256" key="2">
    <source>
        <dbReference type="ARBA" id="ARBA00022695"/>
    </source>
</evidence>
<feature type="non-terminal residue" evidence="4">
    <location>
        <position position="406"/>
    </location>
</feature>
<evidence type="ECO:0000313" key="4">
    <source>
        <dbReference type="EMBL" id="KOO33417.1"/>
    </source>
</evidence>
<dbReference type="SUPFAM" id="SSF53448">
    <property type="entry name" value="Nucleotide-diphospho-sugar transferases"/>
    <property type="match status" value="1"/>
</dbReference>
<dbReference type="GO" id="GO:0016779">
    <property type="term" value="F:nucleotidyltransferase activity"/>
    <property type="evidence" value="ECO:0007669"/>
    <property type="project" value="UniProtKB-KW"/>
</dbReference>
<dbReference type="AlphaFoldDB" id="A0A0M0K488"/>
<protein>
    <submittedName>
        <fullName evidence="4">Dtdp-glucose pyrophosphorylase</fullName>
    </submittedName>
</protein>
<dbReference type="EMBL" id="JWZX01001525">
    <property type="protein sequence ID" value="KOO33417.1"/>
    <property type="molecule type" value="Genomic_DNA"/>
</dbReference>
<accession>A0A0M0K488</accession>
<dbReference type="InterPro" id="IPR023214">
    <property type="entry name" value="HAD_sf"/>
</dbReference>
<dbReference type="PANTHER" id="PTHR43584:SF8">
    <property type="entry name" value="N-ACETYLMURAMATE ALPHA-1-PHOSPHATE URIDYLYLTRANSFERASE"/>
    <property type="match status" value="1"/>
</dbReference>
<keyword evidence="2" id="KW-0548">Nucleotidyltransferase</keyword>
<evidence type="ECO:0000259" key="3">
    <source>
        <dbReference type="Pfam" id="PF00483"/>
    </source>
</evidence>
<gene>
    <name evidence="4" type="ORF">Ctob_008750</name>
</gene>
<feature type="domain" description="Nucleotidyl transferase" evidence="3">
    <location>
        <begin position="40"/>
        <end position="214"/>
    </location>
</feature>
<dbReference type="OrthoDB" id="10259470at2759"/>
<keyword evidence="1" id="KW-0808">Transferase</keyword>
<evidence type="ECO:0000313" key="5">
    <source>
        <dbReference type="Proteomes" id="UP000037460"/>
    </source>
</evidence>
<dbReference type="Proteomes" id="UP000037460">
    <property type="component" value="Unassembled WGS sequence"/>
</dbReference>
<dbReference type="InterPro" id="IPR029044">
    <property type="entry name" value="Nucleotide-diphossugar_trans"/>
</dbReference>
<dbReference type="InterPro" id="IPR050065">
    <property type="entry name" value="GlmU-like"/>
</dbReference>
<evidence type="ECO:0000256" key="1">
    <source>
        <dbReference type="ARBA" id="ARBA00022679"/>
    </source>
</evidence>